<evidence type="ECO:0008006" key="2">
    <source>
        <dbReference type="Google" id="ProtNLM"/>
    </source>
</evidence>
<name>A0A0F9CR73_9ZZZZ</name>
<reference evidence="1" key="1">
    <citation type="journal article" date="2015" name="Nature">
        <title>Complex archaea that bridge the gap between prokaryotes and eukaryotes.</title>
        <authorList>
            <person name="Spang A."/>
            <person name="Saw J.H."/>
            <person name="Jorgensen S.L."/>
            <person name="Zaremba-Niedzwiedzka K."/>
            <person name="Martijn J."/>
            <person name="Lind A.E."/>
            <person name="van Eijk R."/>
            <person name="Schleper C."/>
            <person name="Guy L."/>
            <person name="Ettema T.J."/>
        </authorList>
    </citation>
    <scope>NUCLEOTIDE SEQUENCE</scope>
</reference>
<evidence type="ECO:0000313" key="1">
    <source>
        <dbReference type="EMBL" id="KKL08166.1"/>
    </source>
</evidence>
<comment type="caution">
    <text evidence="1">The sequence shown here is derived from an EMBL/GenBank/DDBJ whole genome shotgun (WGS) entry which is preliminary data.</text>
</comment>
<protein>
    <recommendedName>
        <fullName evidence="2">Peptidase M15A C-terminal domain-containing protein</fullName>
    </recommendedName>
</protein>
<sequence>MYIKAGVDISRLNPEIRRTLGPVSVILRKEKVLFVVSSTFEGNHSPHSKHYANDAYDISATVARYHPIFIAIKHKLGSKFDVVFEKTHIHIEYDPKS</sequence>
<proteinExistence type="predicted"/>
<accession>A0A0F9CR73</accession>
<dbReference type="EMBL" id="LAZR01042990">
    <property type="protein sequence ID" value="KKL08166.1"/>
    <property type="molecule type" value="Genomic_DNA"/>
</dbReference>
<organism evidence="1">
    <name type="scientific">marine sediment metagenome</name>
    <dbReference type="NCBI Taxonomy" id="412755"/>
    <lineage>
        <taxon>unclassified sequences</taxon>
        <taxon>metagenomes</taxon>
        <taxon>ecological metagenomes</taxon>
    </lineage>
</organism>
<gene>
    <name evidence="1" type="ORF">LCGC14_2578560</name>
</gene>
<dbReference type="AlphaFoldDB" id="A0A0F9CR73"/>